<dbReference type="KEGG" id="aab:A4R43_07215"/>
<dbReference type="PANTHER" id="PTHR34846:SF11">
    <property type="entry name" value="4-CARBOXYMUCONOLACTONE DECARBOXYLASE FAMILY PROTEIN (AFU_ORTHOLOGUE AFUA_6G11590)"/>
    <property type="match status" value="1"/>
</dbReference>
<evidence type="ECO:0000313" key="3">
    <source>
        <dbReference type="Proteomes" id="UP000250434"/>
    </source>
</evidence>
<sequence>MTRLPHLEPGELDDRQRELYDAITGGPRAGGPVPLTDDYGRLAGPFNAMLVAPAVGTALQRLGAAIRYETSLSARVRELAILAVAAHWDSGFERYAHEPVALAAGVTAEQLAAVRSGELPDGLDHTELAALRFVRALLDDGDADDSTYAAAVTAVGERTVVELTTLVGYYATLALQLRVFRVPTPEGD</sequence>
<dbReference type="RefSeq" id="WP_113697405.1">
    <property type="nucleotide sequence ID" value="NZ_CP015163.1"/>
</dbReference>
<dbReference type="EMBL" id="CP015163">
    <property type="protein sequence ID" value="AXB48333.1"/>
    <property type="molecule type" value="Genomic_DNA"/>
</dbReference>
<dbReference type="Gene3D" id="1.20.1290.10">
    <property type="entry name" value="AhpD-like"/>
    <property type="match status" value="1"/>
</dbReference>
<keyword evidence="3" id="KW-1185">Reference proteome</keyword>
<name>A0A344LJV9_9PSEU</name>
<dbReference type="AlphaFoldDB" id="A0A344LJV9"/>
<gene>
    <name evidence="2" type="ORF">A4R43_07215</name>
</gene>
<dbReference type="GO" id="GO:0051920">
    <property type="term" value="F:peroxiredoxin activity"/>
    <property type="evidence" value="ECO:0007669"/>
    <property type="project" value="InterPro"/>
</dbReference>
<reference evidence="2 3" key="1">
    <citation type="submission" date="2016-04" db="EMBL/GenBank/DDBJ databases">
        <title>Complete genome sequence and analysis of deep-sea sediment isolate, Amycolatopsis sp. WP1.</title>
        <authorList>
            <person name="Wang H."/>
            <person name="Chen S."/>
            <person name="Wu Q."/>
        </authorList>
    </citation>
    <scope>NUCLEOTIDE SEQUENCE [LARGE SCALE GENOMIC DNA]</scope>
    <source>
        <strain evidence="2 3">WP1</strain>
    </source>
</reference>
<dbReference type="OrthoDB" id="949132at2"/>
<dbReference type="SUPFAM" id="SSF69118">
    <property type="entry name" value="AhpD-like"/>
    <property type="match status" value="1"/>
</dbReference>
<proteinExistence type="predicted"/>
<dbReference type="Pfam" id="PF02627">
    <property type="entry name" value="CMD"/>
    <property type="match status" value="1"/>
</dbReference>
<protein>
    <submittedName>
        <fullName evidence="2">Carboxymuconolactone decarboxylase</fullName>
    </submittedName>
</protein>
<evidence type="ECO:0000259" key="1">
    <source>
        <dbReference type="Pfam" id="PF02627"/>
    </source>
</evidence>
<organism evidence="2 3">
    <name type="scientific">Amycolatopsis albispora</name>
    <dbReference type="NCBI Taxonomy" id="1804986"/>
    <lineage>
        <taxon>Bacteria</taxon>
        <taxon>Bacillati</taxon>
        <taxon>Actinomycetota</taxon>
        <taxon>Actinomycetes</taxon>
        <taxon>Pseudonocardiales</taxon>
        <taxon>Pseudonocardiaceae</taxon>
        <taxon>Amycolatopsis</taxon>
    </lineage>
</organism>
<dbReference type="Proteomes" id="UP000250434">
    <property type="component" value="Chromosome"/>
</dbReference>
<dbReference type="PANTHER" id="PTHR34846">
    <property type="entry name" value="4-CARBOXYMUCONOLACTONE DECARBOXYLASE FAMILY PROTEIN (AFU_ORTHOLOGUE AFUA_6G11590)"/>
    <property type="match status" value="1"/>
</dbReference>
<dbReference type="InterPro" id="IPR029032">
    <property type="entry name" value="AhpD-like"/>
</dbReference>
<evidence type="ECO:0000313" key="2">
    <source>
        <dbReference type="EMBL" id="AXB48333.1"/>
    </source>
</evidence>
<dbReference type="InterPro" id="IPR003779">
    <property type="entry name" value="CMD-like"/>
</dbReference>
<feature type="domain" description="Carboxymuconolactone decarboxylase-like" evidence="1">
    <location>
        <begin position="53"/>
        <end position="135"/>
    </location>
</feature>
<accession>A0A344LJV9</accession>